<organism evidence="3 4">
    <name type="scientific">Pusillibacter faecalis</name>
    <dbReference type="NCBI Taxonomy" id="2714358"/>
    <lineage>
        <taxon>Bacteria</taxon>
        <taxon>Bacillati</taxon>
        <taxon>Bacillota</taxon>
        <taxon>Clostridia</taxon>
        <taxon>Eubacteriales</taxon>
        <taxon>Oscillospiraceae</taxon>
        <taxon>Pusillibacter</taxon>
    </lineage>
</organism>
<evidence type="ECO:0000259" key="2">
    <source>
        <dbReference type="Pfam" id="PF01613"/>
    </source>
</evidence>
<keyword evidence="4" id="KW-1185">Reference proteome</keyword>
<dbReference type="GO" id="GO:0010181">
    <property type="term" value="F:FMN binding"/>
    <property type="evidence" value="ECO:0007669"/>
    <property type="project" value="InterPro"/>
</dbReference>
<protein>
    <recommendedName>
        <fullName evidence="2">Flavin reductase like domain-containing protein</fullName>
    </recommendedName>
</protein>
<evidence type="ECO:0000313" key="4">
    <source>
        <dbReference type="Proteomes" id="UP000679848"/>
    </source>
</evidence>
<proteinExistence type="inferred from homology"/>
<comment type="similarity">
    <text evidence="1">Belongs to the flavoredoxin family.</text>
</comment>
<dbReference type="RefSeq" id="WP_187030653.1">
    <property type="nucleotide sequence ID" value="NZ_AP023420.1"/>
</dbReference>
<dbReference type="Pfam" id="PF01613">
    <property type="entry name" value="Flavin_Reduct"/>
    <property type="match status" value="1"/>
</dbReference>
<dbReference type="AlphaFoldDB" id="A0A810QG04"/>
<gene>
    <name evidence="3" type="ORF">MM59RIKEN_28040</name>
</gene>
<evidence type="ECO:0000256" key="1">
    <source>
        <dbReference type="ARBA" id="ARBA00038054"/>
    </source>
</evidence>
<accession>A0A810QG04</accession>
<dbReference type="Proteomes" id="UP000679848">
    <property type="component" value="Chromosome"/>
</dbReference>
<name>A0A810QG04_9FIRM</name>
<dbReference type="EMBL" id="AP023420">
    <property type="protein sequence ID" value="BCK85485.1"/>
    <property type="molecule type" value="Genomic_DNA"/>
</dbReference>
<reference evidence="3" key="1">
    <citation type="submission" date="2020-09" db="EMBL/GenBank/DDBJ databases">
        <title>New species isolated from human feces.</title>
        <authorList>
            <person name="Kitahara M."/>
            <person name="Shigeno Y."/>
            <person name="Shime M."/>
            <person name="Matsumoto Y."/>
            <person name="Nakamura S."/>
            <person name="Motooka D."/>
            <person name="Fukuoka S."/>
            <person name="Nishikawa H."/>
            <person name="Benno Y."/>
        </authorList>
    </citation>
    <scope>NUCLEOTIDE SEQUENCE</scope>
    <source>
        <strain evidence="3">MM59</strain>
    </source>
</reference>
<dbReference type="InterPro" id="IPR002563">
    <property type="entry name" value="Flavin_Rdtase-like_dom"/>
</dbReference>
<dbReference type="InterPro" id="IPR052174">
    <property type="entry name" value="Flavoredoxin"/>
</dbReference>
<evidence type="ECO:0000313" key="3">
    <source>
        <dbReference type="EMBL" id="BCK85485.1"/>
    </source>
</evidence>
<dbReference type="Gene3D" id="2.30.110.10">
    <property type="entry name" value="Electron Transport, Fmn-binding Protein, Chain A"/>
    <property type="match status" value="1"/>
</dbReference>
<dbReference type="SUPFAM" id="SSF50475">
    <property type="entry name" value="FMN-binding split barrel"/>
    <property type="match status" value="1"/>
</dbReference>
<dbReference type="PANTHER" id="PTHR43567">
    <property type="entry name" value="FLAVOREDOXIN-RELATED-RELATED"/>
    <property type="match status" value="1"/>
</dbReference>
<dbReference type="InterPro" id="IPR012349">
    <property type="entry name" value="Split_barrel_FMN-bd"/>
</dbReference>
<feature type="domain" description="Flavin reductase like" evidence="2">
    <location>
        <begin position="19"/>
        <end position="129"/>
    </location>
</feature>
<dbReference type="PANTHER" id="PTHR43567:SF5">
    <property type="entry name" value="HYPOTHETICAL CYTOSOLIC PROTEIN"/>
    <property type="match status" value="1"/>
</dbReference>
<dbReference type="KEGG" id="pfaa:MM59RIKEN_28040"/>
<sequence>MKLHLTDPKTVDLTRYWGTQNALLTAGDKTGCNTMTIGWGQNGLVWGLPVCTVYVRPERYTYEFMESHDYFTLSILPESEKKAMALCGTKSGRDTDKIAACGLTLAYGAGDAPYFEQAELVLVCRKLYVQDLDLGGMAEKVQTFYGPAQGGIHRAYTGEILEAYTFS</sequence>
<dbReference type="GO" id="GO:0016646">
    <property type="term" value="F:oxidoreductase activity, acting on the CH-NH group of donors, NAD or NADP as acceptor"/>
    <property type="evidence" value="ECO:0007669"/>
    <property type="project" value="UniProtKB-ARBA"/>
</dbReference>